<name>A0A7I7PH52_9MYCO</name>
<dbReference type="EMBL" id="MVIC01000019">
    <property type="protein sequence ID" value="ORB14119.1"/>
    <property type="molecule type" value="Genomic_DNA"/>
</dbReference>
<evidence type="ECO:0000313" key="2">
    <source>
        <dbReference type="EMBL" id="BBY07934.1"/>
    </source>
</evidence>
<protein>
    <recommendedName>
        <fullName evidence="1">DUF4097 domain-containing protein</fullName>
    </recommendedName>
</protein>
<reference evidence="3 4" key="1">
    <citation type="submission" date="2017-02" db="EMBL/GenBank/DDBJ databases">
        <title>The new phylogeny of genus Mycobacterium.</title>
        <authorList>
            <person name="Tortoli E."/>
            <person name="Trovato A."/>
            <person name="Cirillo D.M."/>
        </authorList>
    </citation>
    <scope>NUCLEOTIDE SEQUENCE [LARGE SCALE GENOMIC DNA]</scope>
    <source>
        <strain evidence="3 4">DSM 45145</strain>
    </source>
</reference>
<keyword evidence="4" id="KW-1185">Reference proteome</keyword>
<dbReference type="Pfam" id="PF13349">
    <property type="entry name" value="DUF4097"/>
    <property type="match status" value="1"/>
</dbReference>
<sequence length="253" mass="25704">MPTFHTPQPITASIQAAAGSVRLVATDRDDTVAEVRPHDPSRQADVRSAEEARISYANGKLAVAPAKHGFLGYRMGAVDIVVELPSHSSAQVSVASADVHSDGDLAEFRFASASGNLALQSISGRLKAATSSGNVDVGVLDGDTKFQAASGALSIGHLRGHLKSQTSSGSVSIAAAVSGAALAHTSSGAVQIGIPEGTAAQLDVMTGSGTVTNRLEPSDGPKEGEETLLVRVRTGSGDVDIHRAVQAHGTING</sequence>
<dbReference type="Proteomes" id="UP000466894">
    <property type="component" value="Chromosome"/>
</dbReference>
<evidence type="ECO:0000313" key="4">
    <source>
        <dbReference type="Proteomes" id="UP000192374"/>
    </source>
</evidence>
<dbReference type="EMBL" id="AP022583">
    <property type="protein sequence ID" value="BBY07934.1"/>
    <property type="molecule type" value="Genomic_DNA"/>
</dbReference>
<evidence type="ECO:0000259" key="1">
    <source>
        <dbReference type="Pfam" id="PF13349"/>
    </source>
</evidence>
<proteinExistence type="predicted"/>
<feature type="domain" description="DUF4097" evidence="1">
    <location>
        <begin position="61"/>
        <end position="241"/>
    </location>
</feature>
<dbReference type="RefSeq" id="WP_083087923.1">
    <property type="nucleotide sequence ID" value="NZ_AP022583.1"/>
</dbReference>
<evidence type="ECO:0000313" key="3">
    <source>
        <dbReference type="EMBL" id="ORB14119.1"/>
    </source>
</evidence>
<dbReference type="KEGG" id="mnv:MNVI_32520"/>
<organism evidence="2 5">
    <name type="scientific">Mycobacterium noviomagense</name>
    <dbReference type="NCBI Taxonomy" id="459858"/>
    <lineage>
        <taxon>Bacteria</taxon>
        <taxon>Bacillati</taxon>
        <taxon>Actinomycetota</taxon>
        <taxon>Actinomycetes</taxon>
        <taxon>Mycobacteriales</taxon>
        <taxon>Mycobacteriaceae</taxon>
        <taxon>Mycobacterium</taxon>
    </lineage>
</organism>
<evidence type="ECO:0000313" key="5">
    <source>
        <dbReference type="Proteomes" id="UP000466894"/>
    </source>
</evidence>
<reference evidence="2 5" key="2">
    <citation type="journal article" date="2019" name="Emerg. Microbes Infect.">
        <title>Comprehensive subspecies identification of 175 nontuberculous mycobacteria species based on 7547 genomic profiles.</title>
        <authorList>
            <person name="Matsumoto Y."/>
            <person name="Kinjo T."/>
            <person name="Motooka D."/>
            <person name="Nabeya D."/>
            <person name="Jung N."/>
            <person name="Uechi K."/>
            <person name="Horii T."/>
            <person name="Iida T."/>
            <person name="Fujita J."/>
            <person name="Nakamura S."/>
        </authorList>
    </citation>
    <scope>NUCLEOTIDE SEQUENCE [LARGE SCALE GENOMIC DNA]</scope>
    <source>
        <strain evidence="2 5">JCM 16367</strain>
    </source>
</reference>
<gene>
    <name evidence="3" type="ORF">BST37_11900</name>
    <name evidence="2" type="ORF">MNVI_32520</name>
</gene>
<dbReference type="AlphaFoldDB" id="A0A7I7PH52"/>
<reference evidence="2" key="3">
    <citation type="submission" date="2020-02" db="EMBL/GenBank/DDBJ databases">
        <authorList>
            <person name="Matsumoto Y."/>
            <person name="Motooka D."/>
            <person name="Nakamura S."/>
        </authorList>
    </citation>
    <scope>NUCLEOTIDE SEQUENCE</scope>
    <source>
        <strain evidence="2">JCM 16367</strain>
    </source>
</reference>
<dbReference type="InterPro" id="IPR025164">
    <property type="entry name" value="Toastrack_DUF4097"/>
</dbReference>
<dbReference type="Proteomes" id="UP000192374">
    <property type="component" value="Unassembled WGS sequence"/>
</dbReference>
<accession>A0A7I7PH52</accession>
<dbReference type="OrthoDB" id="3252095at2"/>